<gene>
    <name evidence="2" type="ORF">Voc01_075870</name>
</gene>
<keyword evidence="1" id="KW-0732">Signal</keyword>
<evidence type="ECO:0000313" key="2">
    <source>
        <dbReference type="EMBL" id="GIJ72670.1"/>
    </source>
</evidence>
<feature type="signal peptide" evidence="1">
    <location>
        <begin position="1"/>
        <end position="26"/>
    </location>
</feature>
<keyword evidence="3" id="KW-1185">Reference proteome</keyword>
<feature type="chain" id="PRO_5035246494" description="Lipoprotein" evidence="1">
    <location>
        <begin position="27"/>
        <end position="290"/>
    </location>
</feature>
<reference evidence="2" key="1">
    <citation type="submission" date="2021-01" db="EMBL/GenBank/DDBJ databases">
        <title>Whole genome shotgun sequence of Virgisporangium ochraceum NBRC 16418.</title>
        <authorList>
            <person name="Komaki H."/>
            <person name="Tamura T."/>
        </authorList>
    </citation>
    <scope>NUCLEOTIDE SEQUENCE</scope>
    <source>
        <strain evidence="2">NBRC 16418</strain>
    </source>
</reference>
<dbReference type="AlphaFoldDB" id="A0A8J4EEK6"/>
<dbReference type="Proteomes" id="UP000635606">
    <property type="component" value="Unassembled WGS sequence"/>
</dbReference>
<dbReference type="RefSeq" id="WP_203932526.1">
    <property type="nucleotide sequence ID" value="NZ_BOPH01000104.1"/>
</dbReference>
<protein>
    <recommendedName>
        <fullName evidence="4">Lipoprotein</fullName>
    </recommendedName>
</protein>
<dbReference type="PROSITE" id="PS51257">
    <property type="entry name" value="PROKAR_LIPOPROTEIN"/>
    <property type="match status" value="1"/>
</dbReference>
<name>A0A8J4EEK6_9ACTN</name>
<dbReference type="EMBL" id="BOPH01000104">
    <property type="protein sequence ID" value="GIJ72670.1"/>
    <property type="molecule type" value="Genomic_DNA"/>
</dbReference>
<proteinExistence type="predicted"/>
<accession>A0A8J4EEK6</accession>
<organism evidence="2 3">
    <name type="scientific">Virgisporangium ochraceum</name>
    <dbReference type="NCBI Taxonomy" id="65505"/>
    <lineage>
        <taxon>Bacteria</taxon>
        <taxon>Bacillati</taxon>
        <taxon>Actinomycetota</taxon>
        <taxon>Actinomycetes</taxon>
        <taxon>Micromonosporales</taxon>
        <taxon>Micromonosporaceae</taxon>
        <taxon>Virgisporangium</taxon>
    </lineage>
</organism>
<evidence type="ECO:0000256" key="1">
    <source>
        <dbReference type="SAM" id="SignalP"/>
    </source>
</evidence>
<comment type="caution">
    <text evidence="2">The sequence shown here is derived from an EMBL/GenBank/DDBJ whole genome shotgun (WGS) entry which is preliminary data.</text>
</comment>
<sequence length="290" mass="31164">MKYTPRRRAVALAAAVAVVVSGCGPASPPDPPVQSSGIAASPGTITGNCNAQGVNISVTCTMPAPASLARITVEGAPIDRFWFDGPPDRLPTPPGFQSPGAQCLDWDLWIKETPTFYYSQPQTDFSIEAGEPDLIVVNSIDVLIYERTLRPAGSGTWVQCAWGGGALTFYNVTVDTVKRETRVWEDVVAGGDTEDPKPAYVLRPGSITLSEKGFANVRIGIESQPGHRYSGSLVIKASVNGKAVTYTIGSKDKPLRWTTPAAGESPDTVTEHGWDDTRRRWVRGYHPYGS</sequence>
<evidence type="ECO:0000313" key="3">
    <source>
        <dbReference type="Proteomes" id="UP000635606"/>
    </source>
</evidence>
<evidence type="ECO:0008006" key="4">
    <source>
        <dbReference type="Google" id="ProtNLM"/>
    </source>
</evidence>